<reference evidence="2 3" key="1">
    <citation type="journal article" date="2022" name="Allergy">
        <title>Genome assembly and annotation of Periplaneta americana reveal a comprehensive cockroach allergen profile.</title>
        <authorList>
            <person name="Wang L."/>
            <person name="Xiong Q."/>
            <person name="Saelim N."/>
            <person name="Wang L."/>
            <person name="Nong W."/>
            <person name="Wan A.T."/>
            <person name="Shi M."/>
            <person name="Liu X."/>
            <person name="Cao Q."/>
            <person name="Hui J.H.L."/>
            <person name="Sookrung N."/>
            <person name="Leung T.F."/>
            <person name="Tungtrongchitr A."/>
            <person name="Tsui S.K.W."/>
        </authorList>
    </citation>
    <scope>NUCLEOTIDE SEQUENCE [LARGE SCALE GENOMIC DNA]</scope>
    <source>
        <strain evidence="2">PWHHKU_190912</strain>
    </source>
</reference>
<feature type="region of interest" description="Disordered" evidence="1">
    <location>
        <begin position="1"/>
        <end position="72"/>
    </location>
</feature>
<dbReference type="Proteomes" id="UP001148838">
    <property type="component" value="Unassembled WGS sequence"/>
</dbReference>
<evidence type="ECO:0000313" key="2">
    <source>
        <dbReference type="EMBL" id="KAJ4441223.1"/>
    </source>
</evidence>
<evidence type="ECO:0000256" key="1">
    <source>
        <dbReference type="SAM" id="MobiDB-lite"/>
    </source>
</evidence>
<organism evidence="2 3">
    <name type="scientific">Periplaneta americana</name>
    <name type="common">American cockroach</name>
    <name type="synonym">Blatta americana</name>
    <dbReference type="NCBI Taxonomy" id="6978"/>
    <lineage>
        <taxon>Eukaryota</taxon>
        <taxon>Metazoa</taxon>
        <taxon>Ecdysozoa</taxon>
        <taxon>Arthropoda</taxon>
        <taxon>Hexapoda</taxon>
        <taxon>Insecta</taxon>
        <taxon>Pterygota</taxon>
        <taxon>Neoptera</taxon>
        <taxon>Polyneoptera</taxon>
        <taxon>Dictyoptera</taxon>
        <taxon>Blattodea</taxon>
        <taxon>Blattoidea</taxon>
        <taxon>Blattidae</taxon>
        <taxon>Blattinae</taxon>
        <taxon>Periplaneta</taxon>
    </lineage>
</organism>
<gene>
    <name evidence="2" type="ORF">ANN_11074</name>
</gene>
<feature type="compositionally biased region" description="Polar residues" evidence="1">
    <location>
        <begin position="10"/>
        <end position="26"/>
    </location>
</feature>
<protein>
    <submittedName>
        <fullName evidence="2">Uncharacterized protein</fullName>
    </submittedName>
</protein>
<comment type="caution">
    <text evidence="2">The sequence shown here is derived from an EMBL/GenBank/DDBJ whole genome shotgun (WGS) entry which is preliminary data.</text>
</comment>
<proteinExistence type="predicted"/>
<name>A0ABQ8T411_PERAM</name>
<feature type="compositionally biased region" description="Basic and acidic residues" evidence="1">
    <location>
        <begin position="28"/>
        <end position="66"/>
    </location>
</feature>
<keyword evidence="3" id="KW-1185">Reference proteome</keyword>
<accession>A0ABQ8T411</accession>
<evidence type="ECO:0000313" key="3">
    <source>
        <dbReference type="Proteomes" id="UP001148838"/>
    </source>
</evidence>
<dbReference type="EMBL" id="JAJSOF020000015">
    <property type="protein sequence ID" value="KAJ4441223.1"/>
    <property type="molecule type" value="Genomic_DNA"/>
</dbReference>
<sequence>MPSTWPGIESGTSGIEGQRYTNSANQADEWRTRERRGIKENAKKKIQGEQVKYKDNNEYKEPEDTRITWGVQ</sequence>